<protein>
    <submittedName>
        <fullName evidence="3">CHAT domain-containing protein</fullName>
    </submittedName>
</protein>
<dbReference type="PANTHER" id="PTHR34800:SF1">
    <property type="entry name" value="TETRAPYRROLE-BINDING PROTEIN, CHLOROPLASTIC"/>
    <property type="match status" value="1"/>
</dbReference>
<feature type="domain" description="GUN4-like" evidence="1">
    <location>
        <begin position="791"/>
        <end position="916"/>
    </location>
</feature>
<dbReference type="Pfam" id="PF12770">
    <property type="entry name" value="CHAT"/>
    <property type="match status" value="1"/>
</dbReference>
<dbReference type="SUPFAM" id="SSF140869">
    <property type="entry name" value="GUN4-like"/>
    <property type="match status" value="1"/>
</dbReference>
<dbReference type="Pfam" id="PF05419">
    <property type="entry name" value="GUN4"/>
    <property type="match status" value="1"/>
</dbReference>
<proteinExistence type="predicted"/>
<evidence type="ECO:0000259" key="1">
    <source>
        <dbReference type="Pfam" id="PF05419"/>
    </source>
</evidence>
<dbReference type="GO" id="GO:0046906">
    <property type="term" value="F:tetrapyrrole binding"/>
    <property type="evidence" value="ECO:0007669"/>
    <property type="project" value="TreeGrafter"/>
</dbReference>
<reference evidence="3 4" key="1">
    <citation type="submission" date="2019-01" db="EMBL/GenBank/DDBJ databases">
        <title>Coherence of Microcystis species and biogeography revealed through population genomics.</title>
        <authorList>
            <person name="Perez-Carrascal O.M."/>
            <person name="Terrat Y."/>
            <person name="Giani A."/>
            <person name="Fortin N."/>
            <person name="Tromas N."/>
            <person name="Shapiro B.J."/>
        </authorList>
    </citation>
    <scope>NUCLEOTIDE SEQUENCE [LARGE SCALE GENOMIC DNA]</scope>
    <source>
        <strain evidence="3">Ma_QC_Ca_00000000_S207</strain>
    </source>
</reference>
<gene>
    <name evidence="3" type="ORF">EWV91_05390</name>
</gene>
<dbReference type="AlphaFoldDB" id="A0A552FXE6"/>
<comment type="caution">
    <text evidence="3">The sequence shown here is derived from an EMBL/GenBank/DDBJ whole genome shotgun (WGS) entry which is preliminary data.</text>
</comment>
<evidence type="ECO:0000313" key="3">
    <source>
        <dbReference type="EMBL" id="TRU51398.1"/>
    </source>
</evidence>
<dbReference type="Gene3D" id="1.25.40.620">
    <property type="match status" value="1"/>
</dbReference>
<dbReference type="Gene3D" id="1.10.10.1770">
    <property type="entry name" value="Gun4-like"/>
    <property type="match status" value="1"/>
</dbReference>
<dbReference type="PANTHER" id="PTHR34800">
    <property type="entry name" value="TETRAPYRROLE-BINDING PROTEIN, CHLOROPLASTIC"/>
    <property type="match status" value="1"/>
</dbReference>
<accession>A0A552FXE6</accession>
<dbReference type="InterPro" id="IPR037215">
    <property type="entry name" value="GUN4-like_sf"/>
</dbReference>
<dbReference type="InterPro" id="IPR024983">
    <property type="entry name" value="CHAT_dom"/>
</dbReference>
<feature type="domain" description="CHAT" evidence="2">
    <location>
        <begin position="59"/>
        <end position="327"/>
    </location>
</feature>
<dbReference type="Proteomes" id="UP000320293">
    <property type="component" value="Unassembled WGS sequence"/>
</dbReference>
<dbReference type="SUPFAM" id="SSF52540">
    <property type="entry name" value="P-loop containing nucleoside triphosphate hydrolases"/>
    <property type="match status" value="1"/>
</dbReference>
<sequence>MKILHIDLQERGSNRVEFRFFWDNPNQTRTYTRFLNEIDNLSEKAVTDYYTRLPEDHSKTGQGLYRWLDGTERILQSELDSHRGEEIVLAISTSNGLVHLPWELLHDGQGFLVSKLPAIVPMRWMKTGNERLLTVDNNPQDRALNVVFMASSARGVEPILDFEAEEGKILEATRGKPLSLTVEESGCIKELGELMASKDRGYFDVIHLSGHATIKDQKPYFITETEYGDRQDTSAEDIARELQFNLPKLLFLSGCRTGYSDGDGILSMAEKLLKNGAKTVLGWGQPVRDKEAADTAAILYEKLSQGFTLSESLAFAYQKLLGNQARDWHCLRLYVRGSIPEALVRRGQKKPLPPVSFVDQFVDPETKYLRVATRETFIGRRRHLQDCLQVLKKPFDNPKAIRKAGVFLQGGGGNGKSTLAARLCDRLPDYTKLVWHQQIDQTSLVNTLEEKLDSEQQRKTLRNPNEELKYRLRDVFGQLNQPLLLILDDFEWNLECPSSSDDYILKAGAAQLLQALVWAIQETNYYHRLIITSRYTFNSPLLEEFYHLKSLPSFKYKESDLEKKLRRLEHFSSGKYIERALNFADGNPRLLEWLNNEVLSSGDIDAKLQSFENGSDVTWRDKIVWRLEEKPQLLTDEALEKVVSNCLIYEIPVPFAALEAVCQSVPNYQKKLQQAQDKGLIEVICNDDRETLYRASHIKHINPHIELPKDASKLSGLAGTAAKILTELWGNEENKNEERWAEIFRLAFAETENPERFRQQFDKMISVQYHEEADRAYEKELRKQREYLIENQGQIYQNLEEYLRQKDWREADYETTFIMYQCMVIENYDDFDDLFREVSLEVIDEIDRLWMDYSEGKFGIKGQAKIYRDLGGTENINGEVWERFSDRVGWQERGSWLRLKEIPYHTTTQPDSIFPILMYSRDGCDSDASIVLEGWGFLWGCFAEVGGLFSRVEI</sequence>
<name>A0A552FXE6_MICAE</name>
<evidence type="ECO:0000259" key="2">
    <source>
        <dbReference type="Pfam" id="PF12770"/>
    </source>
</evidence>
<evidence type="ECO:0000313" key="4">
    <source>
        <dbReference type="Proteomes" id="UP000320293"/>
    </source>
</evidence>
<dbReference type="EMBL" id="SFBF01000095">
    <property type="protein sequence ID" value="TRU51398.1"/>
    <property type="molecule type" value="Genomic_DNA"/>
</dbReference>
<dbReference type="InterPro" id="IPR008629">
    <property type="entry name" value="GUN4-like"/>
</dbReference>
<dbReference type="InterPro" id="IPR027417">
    <property type="entry name" value="P-loop_NTPase"/>
</dbReference>
<dbReference type="Gene3D" id="3.40.50.300">
    <property type="entry name" value="P-loop containing nucleotide triphosphate hydrolases"/>
    <property type="match status" value="1"/>
</dbReference>
<organism evidence="3 4">
    <name type="scientific">Microcystis aeruginosa Ma_QC_Ca_00000000_S207</name>
    <dbReference type="NCBI Taxonomy" id="2486251"/>
    <lineage>
        <taxon>Bacteria</taxon>
        <taxon>Bacillati</taxon>
        <taxon>Cyanobacteriota</taxon>
        <taxon>Cyanophyceae</taxon>
        <taxon>Oscillatoriophycideae</taxon>
        <taxon>Chroococcales</taxon>
        <taxon>Microcystaceae</taxon>
        <taxon>Microcystis</taxon>
    </lineage>
</organism>